<name>A0A1B2I2A0_9BACT</name>
<evidence type="ECO:0000256" key="3">
    <source>
        <dbReference type="SAM" id="SignalP"/>
    </source>
</evidence>
<dbReference type="Gene3D" id="3.60.60.10">
    <property type="entry name" value="Penicillin V Acylase, Chain A"/>
    <property type="match status" value="1"/>
</dbReference>
<keyword evidence="6" id="KW-1185">Reference proteome</keyword>
<protein>
    <recommendedName>
        <fullName evidence="4">Choloylglycine hydrolase/NAAA C-terminal domain-containing protein</fullName>
    </recommendedName>
</protein>
<dbReference type="EMBL" id="CP016757">
    <property type="protein sequence ID" value="ANZ44101.1"/>
    <property type="molecule type" value="Genomic_DNA"/>
</dbReference>
<keyword evidence="2" id="KW-0378">Hydrolase</keyword>
<evidence type="ECO:0000313" key="5">
    <source>
        <dbReference type="EMBL" id="ANZ44101.1"/>
    </source>
</evidence>
<dbReference type="InterPro" id="IPR052193">
    <property type="entry name" value="Peptidase_C59"/>
</dbReference>
<comment type="similarity">
    <text evidence="1">Belongs to the peptidase C59 family.</text>
</comment>
<evidence type="ECO:0000259" key="4">
    <source>
        <dbReference type="Pfam" id="PF02275"/>
    </source>
</evidence>
<evidence type="ECO:0000256" key="2">
    <source>
        <dbReference type="ARBA" id="ARBA00022801"/>
    </source>
</evidence>
<dbReference type="KEGG" id="cpor:BED41_02745"/>
<dbReference type="AlphaFoldDB" id="A0A1B2I2A0"/>
<evidence type="ECO:0000256" key="1">
    <source>
        <dbReference type="ARBA" id="ARBA00006625"/>
    </source>
</evidence>
<keyword evidence="3" id="KW-0732">Signal</keyword>
<dbReference type="GeneID" id="83056770"/>
<dbReference type="RefSeq" id="WP_066742815.1">
    <property type="nucleotide sequence ID" value="NZ_CP016757.1"/>
</dbReference>
<dbReference type="InterPro" id="IPR029055">
    <property type="entry name" value="Ntn_hydrolases_N"/>
</dbReference>
<dbReference type="InterPro" id="IPR029132">
    <property type="entry name" value="CBAH/NAAA_C"/>
</dbReference>
<dbReference type="SUPFAM" id="SSF56235">
    <property type="entry name" value="N-terminal nucleophile aminohydrolases (Ntn hydrolases)"/>
    <property type="match status" value="1"/>
</dbReference>
<dbReference type="CDD" id="cd01935">
    <property type="entry name" value="Ntn_CGH_like"/>
    <property type="match status" value="1"/>
</dbReference>
<proteinExistence type="inferred from homology"/>
<dbReference type="PANTHER" id="PTHR35527">
    <property type="entry name" value="CHOLOYLGLYCINE HYDROLASE"/>
    <property type="match status" value="1"/>
</dbReference>
<dbReference type="GO" id="GO:0016787">
    <property type="term" value="F:hydrolase activity"/>
    <property type="evidence" value="ECO:0007669"/>
    <property type="project" value="UniProtKB-KW"/>
</dbReference>
<sequence length="366" mass="39869">MKNKVLTALLLLLCLQALPFAAFGGEKAVKPGNPAAYLTTKAQRLSLATLHDIDDGKLYTIDYTADYRLDKMLKSNVDGVRSCISFVEKHLLKEGAKADIKAGGGCSAFAVRAGDGKVIYGRNFDYKMDMTAVLIRTAPKGGYVSIGLADAGWVGYGIGSLGDGVSDISMAVGLPYLIMDGMNEKGLAVSVFYLDGEPARQNTGKPKIMTTVAMRLMLDRAANVDEALALVGQYDMQSAMPDANFHFLISDASGRSVVLEYCGNKMSVLDEHYVTNFYLDPSMEGLGHGKDRYEILKSVLAFKKDVLSEKEAMSLLEMVSQPETEASTSMTQWSVVYNLTDLNATVAIRREYEKLFRFSISDISGK</sequence>
<feature type="chain" id="PRO_5008538870" description="Choloylglycine hydrolase/NAAA C-terminal domain-containing protein" evidence="3">
    <location>
        <begin position="25"/>
        <end position="366"/>
    </location>
</feature>
<dbReference type="STRING" id="1197717.BED41_02745"/>
<gene>
    <name evidence="5" type="ORF">BED41_02745</name>
</gene>
<evidence type="ECO:0000313" key="6">
    <source>
        <dbReference type="Proteomes" id="UP000093044"/>
    </source>
</evidence>
<feature type="domain" description="Choloylglycine hydrolase/NAAA C-terminal" evidence="4">
    <location>
        <begin position="106"/>
        <end position="273"/>
    </location>
</feature>
<accession>A0A1B2I2A0</accession>
<dbReference type="OrthoDB" id="5480874at2"/>
<organism evidence="5 6">
    <name type="scientific">Cloacibacillus porcorum</name>
    <dbReference type="NCBI Taxonomy" id="1197717"/>
    <lineage>
        <taxon>Bacteria</taxon>
        <taxon>Thermotogati</taxon>
        <taxon>Synergistota</taxon>
        <taxon>Synergistia</taxon>
        <taxon>Synergistales</taxon>
        <taxon>Synergistaceae</taxon>
        <taxon>Cloacibacillus</taxon>
    </lineage>
</organism>
<dbReference type="Pfam" id="PF02275">
    <property type="entry name" value="CBAH"/>
    <property type="match status" value="1"/>
</dbReference>
<dbReference type="Proteomes" id="UP000093044">
    <property type="component" value="Chromosome"/>
</dbReference>
<dbReference type="PANTHER" id="PTHR35527:SF2">
    <property type="entry name" value="HYDROLASE"/>
    <property type="match status" value="1"/>
</dbReference>
<feature type="signal peptide" evidence="3">
    <location>
        <begin position="1"/>
        <end position="24"/>
    </location>
</feature>
<reference evidence="5" key="1">
    <citation type="submission" date="2016-08" db="EMBL/GenBank/DDBJ databases">
        <title>Complete genome of Cloacibacillus porcorum.</title>
        <authorList>
            <person name="Looft T."/>
            <person name="Bayles D.O."/>
            <person name="Alt D.P."/>
        </authorList>
    </citation>
    <scope>NUCLEOTIDE SEQUENCE [LARGE SCALE GENOMIC DNA]</scope>
    <source>
        <strain evidence="5">CL-84</strain>
    </source>
</reference>